<evidence type="ECO:0008006" key="12">
    <source>
        <dbReference type="Google" id="ProtNLM"/>
    </source>
</evidence>
<gene>
    <name evidence="10" type="ORF">COHA_010096</name>
</gene>
<accession>A0AAD5DDF2</accession>
<dbReference type="Gene3D" id="1.20.120.1630">
    <property type="match status" value="1"/>
</dbReference>
<feature type="transmembrane region" description="Helical" evidence="9">
    <location>
        <begin position="22"/>
        <end position="41"/>
    </location>
</feature>
<dbReference type="PANTHER" id="PTHR12714">
    <property type="entry name" value="PROTEIN-S ISOPRENYLCYSTEINE O-METHYLTRANSFERASE"/>
    <property type="match status" value="1"/>
</dbReference>
<comment type="subcellular location">
    <subcellularLocation>
        <location evidence="1">Endomembrane system</location>
        <topology evidence="1">Multi-pass membrane protein</topology>
    </subcellularLocation>
</comment>
<keyword evidence="7" id="KW-0594">Phospholipid biosynthesis</keyword>
<keyword evidence="4 9" id="KW-1133">Transmembrane helix</keyword>
<evidence type="ECO:0000313" key="11">
    <source>
        <dbReference type="Proteomes" id="UP001205105"/>
    </source>
</evidence>
<keyword evidence="3 9" id="KW-0812">Transmembrane</keyword>
<evidence type="ECO:0000256" key="9">
    <source>
        <dbReference type="SAM" id="Phobius"/>
    </source>
</evidence>
<dbReference type="GO" id="GO:0012505">
    <property type="term" value="C:endomembrane system"/>
    <property type="evidence" value="ECO:0007669"/>
    <property type="project" value="UniProtKB-SubCell"/>
</dbReference>
<dbReference type="PANTHER" id="PTHR12714:SF9">
    <property type="entry name" value="PROTEIN-S-ISOPRENYLCYSTEINE O-METHYLTRANSFERASE"/>
    <property type="match status" value="1"/>
</dbReference>
<feature type="transmembrane region" description="Helical" evidence="9">
    <location>
        <begin position="208"/>
        <end position="234"/>
    </location>
</feature>
<organism evidence="10 11">
    <name type="scientific">Chlorella ohadii</name>
    <dbReference type="NCBI Taxonomy" id="2649997"/>
    <lineage>
        <taxon>Eukaryota</taxon>
        <taxon>Viridiplantae</taxon>
        <taxon>Chlorophyta</taxon>
        <taxon>core chlorophytes</taxon>
        <taxon>Trebouxiophyceae</taxon>
        <taxon>Chlorellales</taxon>
        <taxon>Chlorellaceae</taxon>
        <taxon>Chlorella clade</taxon>
        <taxon>Chlorella</taxon>
    </lineage>
</organism>
<feature type="transmembrane region" description="Helical" evidence="9">
    <location>
        <begin position="122"/>
        <end position="141"/>
    </location>
</feature>
<evidence type="ECO:0000256" key="1">
    <source>
        <dbReference type="ARBA" id="ARBA00004127"/>
    </source>
</evidence>
<evidence type="ECO:0000256" key="2">
    <source>
        <dbReference type="ARBA" id="ARBA00022516"/>
    </source>
</evidence>
<dbReference type="GO" id="GO:0008654">
    <property type="term" value="P:phospholipid biosynthetic process"/>
    <property type="evidence" value="ECO:0007669"/>
    <property type="project" value="UniProtKB-KW"/>
</dbReference>
<evidence type="ECO:0000256" key="7">
    <source>
        <dbReference type="ARBA" id="ARBA00023209"/>
    </source>
</evidence>
<evidence type="ECO:0000256" key="8">
    <source>
        <dbReference type="ARBA" id="ARBA00023264"/>
    </source>
</evidence>
<dbReference type="GO" id="GO:0016740">
    <property type="term" value="F:transferase activity"/>
    <property type="evidence" value="ECO:0007669"/>
    <property type="project" value="UniProtKB-ARBA"/>
</dbReference>
<name>A0AAD5DDF2_9CHLO</name>
<dbReference type="Proteomes" id="UP001205105">
    <property type="component" value="Unassembled WGS sequence"/>
</dbReference>
<keyword evidence="6 9" id="KW-0472">Membrane</keyword>
<evidence type="ECO:0000313" key="10">
    <source>
        <dbReference type="EMBL" id="KAI7836012.1"/>
    </source>
</evidence>
<dbReference type="AlphaFoldDB" id="A0AAD5DDF2"/>
<feature type="transmembrane region" description="Helical" evidence="9">
    <location>
        <begin position="262"/>
        <end position="278"/>
    </location>
</feature>
<dbReference type="EMBL" id="JADXDR010000209">
    <property type="protein sequence ID" value="KAI7836012.1"/>
    <property type="molecule type" value="Genomic_DNA"/>
</dbReference>
<keyword evidence="2" id="KW-0444">Lipid biosynthesis</keyword>
<evidence type="ECO:0000256" key="6">
    <source>
        <dbReference type="ARBA" id="ARBA00023136"/>
    </source>
</evidence>
<feature type="transmembrane region" description="Helical" evidence="9">
    <location>
        <begin position="53"/>
        <end position="71"/>
    </location>
</feature>
<feature type="transmembrane region" description="Helical" evidence="9">
    <location>
        <begin position="153"/>
        <end position="178"/>
    </location>
</feature>
<protein>
    <recommendedName>
        <fullName evidence="12">Protein-S-isoprenylcysteine O-methyltransferase</fullName>
    </recommendedName>
</protein>
<dbReference type="Pfam" id="PF04191">
    <property type="entry name" value="PEMT"/>
    <property type="match status" value="1"/>
</dbReference>
<evidence type="ECO:0000256" key="3">
    <source>
        <dbReference type="ARBA" id="ARBA00022692"/>
    </source>
</evidence>
<evidence type="ECO:0000256" key="4">
    <source>
        <dbReference type="ARBA" id="ARBA00022989"/>
    </source>
</evidence>
<keyword evidence="5" id="KW-0443">Lipid metabolism</keyword>
<reference evidence="10" key="1">
    <citation type="submission" date="2020-11" db="EMBL/GenBank/DDBJ databases">
        <title>Chlorella ohadii genome sequencing and assembly.</title>
        <authorList>
            <person name="Murik O."/>
            <person name="Treves H."/>
            <person name="Kedem I."/>
            <person name="Shotland Y."/>
            <person name="Kaplan A."/>
        </authorList>
    </citation>
    <scope>NUCLEOTIDE SEQUENCE</scope>
    <source>
        <strain evidence="10">1</strain>
    </source>
</reference>
<keyword evidence="11" id="KW-1185">Reference proteome</keyword>
<dbReference type="InterPro" id="IPR007318">
    <property type="entry name" value="Phopholipid_MeTrfase"/>
</dbReference>
<keyword evidence="8" id="KW-1208">Phospholipid metabolism</keyword>
<sequence>MQRVVEAPEEPAAVLGVTFSDIYYYINIGYWSCLLVSVLTGSDVLSQLAHFEVYTAVMCGTSLLFTLYHTVKFAGDLRRHLQLHMVQALHTGPGKRPPPSQCRSILTLPAVRSEARADWRALLRYAWNALFWAGFVCWYAAPPVTSIVDYTGGPGAVMCLFGAALAVAAALQAGMFSFMGSPSVPRRLQTGGVYALLRHPQALGNMMFLIGFSIAGGALWASLVFCLAFAFYIATVVPAEERMLKEAFGDEYTRWSERVPRFAWALVLLLLLEALMLWRYQPWAVPIEVAPPPAGRVA</sequence>
<proteinExistence type="predicted"/>
<comment type="caution">
    <text evidence="10">The sequence shown here is derived from an EMBL/GenBank/DDBJ whole genome shotgun (WGS) entry which is preliminary data.</text>
</comment>
<evidence type="ECO:0000256" key="5">
    <source>
        <dbReference type="ARBA" id="ARBA00023098"/>
    </source>
</evidence>